<feature type="non-terminal residue" evidence="2">
    <location>
        <position position="411"/>
    </location>
</feature>
<organism evidence="2">
    <name type="scientific">Schistocephalus solidus</name>
    <name type="common">Tapeworm</name>
    <dbReference type="NCBI Taxonomy" id="70667"/>
    <lineage>
        <taxon>Eukaryota</taxon>
        <taxon>Metazoa</taxon>
        <taxon>Spiralia</taxon>
        <taxon>Lophotrochozoa</taxon>
        <taxon>Platyhelminthes</taxon>
        <taxon>Cestoda</taxon>
        <taxon>Eucestoda</taxon>
        <taxon>Diphyllobothriidea</taxon>
        <taxon>Diphyllobothriidae</taxon>
        <taxon>Schistocephalus</taxon>
    </lineage>
</organism>
<gene>
    <name evidence="2" type="primary">EEPD1</name>
    <name evidence="2" type="ORF">TR104676</name>
</gene>
<dbReference type="GO" id="GO:0004519">
    <property type="term" value="F:endonuclease activity"/>
    <property type="evidence" value="ECO:0007669"/>
    <property type="project" value="UniProtKB-KW"/>
</dbReference>
<name>A0A0X3P6X9_SCHSO</name>
<dbReference type="Pfam" id="PF03372">
    <property type="entry name" value="Exo_endo_phos"/>
    <property type="match status" value="1"/>
</dbReference>
<evidence type="ECO:0000259" key="1">
    <source>
        <dbReference type="Pfam" id="PF03372"/>
    </source>
</evidence>
<keyword evidence="2" id="KW-0269">Exonuclease</keyword>
<reference evidence="2" key="1">
    <citation type="submission" date="2016-01" db="EMBL/GenBank/DDBJ databases">
        <title>Reference transcriptome for the parasite Schistocephalus solidus: insights into the molecular evolution of parasitism.</title>
        <authorList>
            <person name="Hebert F.O."/>
            <person name="Grambauer S."/>
            <person name="Barber I."/>
            <person name="Landry C.R."/>
            <person name="Aubin-Horth N."/>
        </authorList>
    </citation>
    <scope>NUCLEOTIDE SEQUENCE</scope>
</reference>
<dbReference type="PANTHER" id="PTHR21180">
    <property type="entry name" value="ENDONUCLEASE/EXONUCLEASE/PHOSPHATASE FAMILY DOMAIN-CONTAINING PROTEIN 1"/>
    <property type="match status" value="1"/>
</dbReference>
<dbReference type="SUPFAM" id="SSF56219">
    <property type="entry name" value="DNase I-like"/>
    <property type="match status" value="1"/>
</dbReference>
<dbReference type="GO" id="GO:0004527">
    <property type="term" value="F:exonuclease activity"/>
    <property type="evidence" value="ECO:0007669"/>
    <property type="project" value="UniProtKB-KW"/>
</dbReference>
<evidence type="ECO:0000313" key="2">
    <source>
        <dbReference type="EMBL" id="JAP45617.1"/>
    </source>
</evidence>
<protein>
    <submittedName>
        <fullName evidence="2">Endonuclease/exonuclease/phosphatase family domain-containing protein 1</fullName>
    </submittedName>
</protein>
<dbReference type="AlphaFoldDB" id="A0A0X3P6X9"/>
<keyword evidence="2" id="KW-0540">Nuclease</keyword>
<keyword evidence="2" id="KW-0255">Endonuclease</keyword>
<proteinExistence type="predicted"/>
<dbReference type="InterPro" id="IPR051675">
    <property type="entry name" value="Endo/Exo/Phosphatase_dom_1"/>
</dbReference>
<dbReference type="Gene3D" id="3.60.10.10">
    <property type="entry name" value="Endonuclease/exonuclease/phosphatase"/>
    <property type="match status" value="1"/>
</dbReference>
<dbReference type="PANTHER" id="PTHR21180:SF32">
    <property type="entry name" value="ENDONUCLEASE_EXONUCLEASE_PHOSPHATASE FAMILY DOMAIN-CONTAINING PROTEIN 1"/>
    <property type="match status" value="1"/>
</dbReference>
<feature type="domain" description="Endonuclease/exonuclease/phosphatase" evidence="1">
    <location>
        <begin position="170"/>
        <end position="383"/>
    </location>
</feature>
<dbReference type="GO" id="GO:0005886">
    <property type="term" value="C:plasma membrane"/>
    <property type="evidence" value="ECO:0007669"/>
    <property type="project" value="TreeGrafter"/>
</dbReference>
<sequence>MGQIQCSFPQYIFQCCRNEAEENLLSFFNNAGERDLIQRYPFLSKSLASTLVSQRTSLPFRKLDDISRILILRSSLNNDLKHRDPESLGLVTVITECGPLQPIPSPPYQPPHPLVRQEPTVPPYSSTSYPHDLLHLLAQTELLNAWAAFCSRALQQSSDTPPSPHKFRLATWNLDRFSLPKACHPGFRECICLTLLKNGIDLVAFQEISDAGAVDRLASELNSPTLPTVRRWFEMHGPRFQPQWSAVTSKEPTGLTFQGKEYSAFLYRSDRVQFTSCGILGRVSTEQGTPSSCGDKVFARDPFLGKFKLGSQFLVLASVHLKATGLRDSQVGRTTSEVFHLSTLVDAMKESLPERSQYVILGDFNLDPDNEAFDVLRDRGLRNVLSSGYPTMAAAVERASLEKSSSDIPRR</sequence>
<keyword evidence="2" id="KW-0378">Hydrolase</keyword>
<dbReference type="EMBL" id="GEEE01017608">
    <property type="protein sequence ID" value="JAP45617.1"/>
    <property type="molecule type" value="Transcribed_RNA"/>
</dbReference>
<dbReference type="InterPro" id="IPR005135">
    <property type="entry name" value="Endo/exonuclease/phosphatase"/>
</dbReference>
<accession>A0A0X3P6X9</accession>
<dbReference type="InterPro" id="IPR036691">
    <property type="entry name" value="Endo/exonu/phosph_ase_sf"/>
</dbReference>